<proteinExistence type="predicted"/>
<feature type="compositionally biased region" description="Basic residues" evidence="1">
    <location>
        <begin position="92"/>
        <end position="110"/>
    </location>
</feature>
<feature type="compositionally biased region" description="Polar residues" evidence="1">
    <location>
        <begin position="168"/>
        <end position="180"/>
    </location>
</feature>
<evidence type="ECO:0000313" key="2">
    <source>
        <dbReference type="EMBL" id="PWI72311.1"/>
    </source>
</evidence>
<feature type="compositionally biased region" description="Acidic residues" evidence="1">
    <location>
        <begin position="298"/>
        <end position="311"/>
    </location>
</feature>
<feature type="compositionally biased region" description="Basic residues" evidence="1">
    <location>
        <begin position="137"/>
        <end position="146"/>
    </location>
</feature>
<name>A0A2U3ECR1_PURLI</name>
<dbReference type="EMBL" id="LCWV01000006">
    <property type="protein sequence ID" value="PWI72311.1"/>
    <property type="molecule type" value="Genomic_DNA"/>
</dbReference>
<protein>
    <submittedName>
        <fullName evidence="2">Uncharacterized protein</fullName>
    </submittedName>
</protein>
<feature type="compositionally biased region" description="Low complexity" evidence="1">
    <location>
        <begin position="124"/>
        <end position="133"/>
    </location>
</feature>
<dbReference type="Proteomes" id="UP000245956">
    <property type="component" value="Unassembled WGS sequence"/>
</dbReference>
<evidence type="ECO:0000256" key="1">
    <source>
        <dbReference type="SAM" id="MobiDB-lite"/>
    </source>
</evidence>
<organism evidence="2 3">
    <name type="scientific">Purpureocillium lilacinum</name>
    <name type="common">Paecilomyces lilacinus</name>
    <dbReference type="NCBI Taxonomy" id="33203"/>
    <lineage>
        <taxon>Eukaryota</taxon>
        <taxon>Fungi</taxon>
        <taxon>Dikarya</taxon>
        <taxon>Ascomycota</taxon>
        <taxon>Pezizomycotina</taxon>
        <taxon>Sordariomycetes</taxon>
        <taxon>Hypocreomycetidae</taxon>
        <taxon>Hypocreales</taxon>
        <taxon>Ophiocordycipitaceae</taxon>
        <taxon>Purpureocillium</taxon>
    </lineage>
</organism>
<comment type="caution">
    <text evidence="2">The sequence shown here is derived from an EMBL/GenBank/DDBJ whole genome shotgun (WGS) entry which is preliminary data.</text>
</comment>
<gene>
    <name evidence="2" type="ORF">PCL_10934</name>
</gene>
<sequence length="323" mass="35389">MWRGTGTSDDGIMGSDSKADPRKKPEALHGTYLGDSEQSGKGTWTKARAHCRTLSTSYRGKPEAARPARRKAVIKLACPPEPSLASNSPHTRLARPRTHAHAGTHIHKPTHQTADLYSSTSTMNRGRINNNNNERGRRGRRGHGASHRQSQRDERSGSAAATPDQRQRSASPRPASQAQPRQGGREYIVEIFDRINDVSAGRVSVGQMDIREQIAGIYGAVDVRARDAGDIWRTAEQVMRETGTSSVRIILLPVDENDRPGNVVRTSVSDAGQIQPARRPTLSASGAEPMETRNTEAHDDDDDDDDDDDMVPENVADRRNGRA</sequence>
<dbReference type="AlphaFoldDB" id="A0A2U3ECR1"/>
<feature type="region of interest" description="Disordered" evidence="1">
    <location>
        <begin position="1"/>
        <end position="45"/>
    </location>
</feature>
<feature type="region of interest" description="Disordered" evidence="1">
    <location>
        <begin position="78"/>
        <end position="183"/>
    </location>
</feature>
<reference evidence="2 3" key="1">
    <citation type="journal article" date="2016" name="Front. Microbiol.">
        <title>Genome and transcriptome sequences reveal the specific parasitism of the nematophagous Purpureocillium lilacinum 36-1.</title>
        <authorList>
            <person name="Xie J."/>
            <person name="Li S."/>
            <person name="Mo C."/>
            <person name="Xiao X."/>
            <person name="Peng D."/>
            <person name="Wang G."/>
            <person name="Xiao Y."/>
        </authorList>
    </citation>
    <scope>NUCLEOTIDE SEQUENCE [LARGE SCALE GENOMIC DNA]</scope>
    <source>
        <strain evidence="2 3">36-1</strain>
    </source>
</reference>
<evidence type="ECO:0000313" key="3">
    <source>
        <dbReference type="Proteomes" id="UP000245956"/>
    </source>
</evidence>
<feature type="compositionally biased region" description="Basic and acidic residues" evidence="1">
    <location>
        <begin position="17"/>
        <end position="27"/>
    </location>
</feature>
<feature type="region of interest" description="Disordered" evidence="1">
    <location>
        <begin position="258"/>
        <end position="323"/>
    </location>
</feature>
<accession>A0A2U3ECR1</accession>
<feature type="compositionally biased region" description="Polar residues" evidence="1">
    <location>
        <begin position="111"/>
        <end position="123"/>
    </location>
</feature>